<dbReference type="Gene3D" id="1.20.120.450">
    <property type="entry name" value="dinb family like domain"/>
    <property type="match status" value="1"/>
</dbReference>
<reference evidence="1 2" key="1">
    <citation type="submission" date="2017-09" db="EMBL/GenBank/DDBJ databases">
        <title>Depth-based differentiation of microbial function through sediment-hosted aquifers and enrichment of novel symbionts in the deep terrestrial subsurface.</title>
        <authorList>
            <person name="Probst A.J."/>
            <person name="Ladd B."/>
            <person name="Jarett J.K."/>
            <person name="Geller-Mcgrath D.E."/>
            <person name="Sieber C.M."/>
            <person name="Emerson J.B."/>
            <person name="Anantharaman K."/>
            <person name="Thomas B.C."/>
            <person name="Malmstrom R."/>
            <person name="Stieglmeier M."/>
            <person name="Klingl A."/>
            <person name="Woyke T."/>
            <person name="Ryan C.M."/>
            <person name="Banfield J.F."/>
        </authorList>
    </citation>
    <scope>NUCLEOTIDE SEQUENCE [LARGE SCALE GENOMIC DNA]</scope>
    <source>
        <strain evidence="1">CG17_big_fil_post_rev_8_21_14_2_50_48_46</strain>
    </source>
</reference>
<accession>A0A2M7G1Q7</accession>
<gene>
    <name evidence="1" type="ORF">COW36_17795</name>
</gene>
<organism evidence="1 2">
    <name type="scientific">bacterium (Candidatus Blackallbacteria) CG17_big_fil_post_rev_8_21_14_2_50_48_46</name>
    <dbReference type="NCBI Taxonomy" id="2014261"/>
    <lineage>
        <taxon>Bacteria</taxon>
        <taxon>Candidatus Blackallbacteria</taxon>
    </lineage>
</organism>
<dbReference type="SUPFAM" id="SSF109854">
    <property type="entry name" value="DinB/YfiT-like putative metalloenzymes"/>
    <property type="match status" value="1"/>
</dbReference>
<evidence type="ECO:0000313" key="2">
    <source>
        <dbReference type="Proteomes" id="UP000231019"/>
    </source>
</evidence>
<dbReference type="EMBL" id="PFFQ01000053">
    <property type="protein sequence ID" value="PIW15270.1"/>
    <property type="molecule type" value="Genomic_DNA"/>
</dbReference>
<protein>
    <recommendedName>
        <fullName evidence="3">DinB family protein</fullName>
    </recommendedName>
</protein>
<comment type="caution">
    <text evidence="1">The sequence shown here is derived from an EMBL/GenBank/DDBJ whole genome shotgun (WGS) entry which is preliminary data.</text>
</comment>
<name>A0A2M7G1Q7_9BACT</name>
<sequence>MVSFDEDKGRENMQASLIKHLNNRFISYHDWIRGLSSEDLKAKLPVKKNKSLGEHFWCLIGARESYTRALQAGVWVGFDCSLESIESPEKIQAKLESSAQTFHQVLAAVDDWSEARQEILLQLLEHETMHEGQMIRQMLALELKLPKSVKWA</sequence>
<dbReference type="InterPro" id="IPR034660">
    <property type="entry name" value="DinB/YfiT-like"/>
</dbReference>
<proteinExistence type="predicted"/>
<evidence type="ECO:0008006" key="3">
    <source>
        <dbReference type="Google" id="ProtNLM"/>
    </source>
</evidence>
<evidence type="ECO:0000313" key="1">
    <source>
        <dbReference type="EMBL" id="PIW15270.1"/>
    </source>
</evidence>
<dbReference type="AlphaFoldDB" id="A0A2M7G1Q7"/>
<dbReference type="Proteomes" id="UP000231019">
    <property type="component" value="Unassembled WGS sequence"/>
</dbReference>